<proteinExistence type="predicted"/>
<sequence>MRSTKPFLLFTTLLPLASADFFVSNTSVCMGSFGIAQCYTGAKVLSGTNNKTDYTCSHLVPAQDDHYLSNGTAGPFGSDHLIVNGGLCDSGKLKFVKDGEAYIVNDEDDKTVGNCVWDNSTTRSCNMWVGMLFFQSLYKCTSSVCG</sequence>
<gene>
    <name evidence="2" type="ORF">M409DRAFT_25903</name>
</gene>
<keyword evidence="1" id="KW-0732">Signal</keyword>
<evidence type="ECO:0000313" key="2">
    <source>
        <dbReference type="EMBL" id="KAF2163717.1"/>
    </source>
</evidence>
<feature type="signal peptide" evidence="1">
    <location>
        <begin position="1"/>
        <end position="19"/>
    </location>
</feature>
<name>A0A6A6C959_ZASCE</name>
<dbReference type="RefSeq" id="XP_033664606.1">
    <property type="nucleotide sequence ID" value="XM_033807873.1"/>
</dbReference>
<dbReference type="Proteomes" id="UP000799537">
    <property type="component" value="Unassembled WGS sequence"/>
</dbReference>
<accession>A0A6A6C959</accession>
<dbReference type="GeneID" id="54561145"/>
<feature type="chain" id="PRO_5025642534" description="Cyanovirin-N domain-containing protein" evidence="1">
    <location>
        <begin position="20"/>
        <end position="146"/>
    </location>
</feature>
<evidence type="ECO:0008006" key="4">
    <source>
        <dbReference type="Google" id="ProtNLM"/>
    </source>
</evidence>
<protein>
    <recommendedName>
        <fullName evidence="4">Cyanovirin-N domain-containing protein</fullName>
    </recommendedName>
</protein>
<evidence type="ECO:0000313" key="3">
    <source>
        <dbReference type="Proteomes" id="UP000799537"/>
    </source>
</evidence>
<organism evidence="2 3">
    <name type="scientific">Zasmidium cellare ATCC 36951</name>
    <dbReference type="NCBI Taxonomy" id="1080233"/>
    <lineage>
        <taxon>Eukaryota</taxon>
        <taxon>Fungi</taxon>
        <taxon>Dikarya</taxon>
        <taxon>Ascomycota</taxon>
        <taxon>Pezizomycotina</taxon>
        <taxon>Dothideomycetes</taxon>
        <taxon>Dothideomycetidae</taxon>
        <taxon>Mycosphaerellales</taxon>
        <taxon>Mycosphaerellaceae</taxon>
        <taxon>Zasmidium</taxon>
    </lineage>
</organism>
<dbReference type="EMBL" id="ML993607">
    <property type="protein sequence ID" value="KAF2163717.1"/>
    <property type="molecule type" value="Genomic_DNA"/>
</dbReference>
<keyword evidence="3" id="KW-1185">Reference proteome</keyword>
<dbReference type="AlphaFoldDB" id="A0A6A6C959"/>
<reference evidence="2" key="1">
    <citation type="journal article" date="2020" name="Stud. Mycol.">
        <title>101 Dothideomycetes genomes: a test case for predicting lifestyles and emergence of pathogens.</title>
        <authorList>
            <person name="Haridas S."/>
            <person name="Albert R."/>
            <person name="Binder M."/>
            <person name="Bloem J."/>
            <person name="Labutti K."/>
            <person name="Salamov A."/>
            <person name="Andreopoulos B."/>
            <person name="Baker S."/>
            <person name="Barry K."/>
            <person name="Bills G."/>
            <person name="Bluhm B."/>
            <person name="Cannon C."/>
            <person name="Castanera R."/>
            <person name="Culley D."/>
            <person name="Daum C."/>
            <person name="Ezra D."/>
            <person name="Gonzalez J."/>
            <person name="Henrissat B."/>
            <person name="Kuo A."/>
            <person name="Liang C."/>
            <person name="Lipzen A."/>
            <person name="Lutzoni F."/>
            <person name="Magnuson J."/>
            <person name="Mondo S."/>
            <person name="Nolan M."/>
            <person name="Ohm R."/>
            <person name="Pangilinan J."/>
            <person name="Park H.-J."/>
            <person name="Ramirez L."/>
            <person name="Alfaro M."/>
            <person name="Sun H."/>
            <person name="Tritt A."/>
            <person name="Yoshinaga Y."/>
            <person name="Zwiers L.-H."/>
            <person name="Turgeon B."/>
            <person name="Goodwin S."/>
            <person name="Spatafora J."/>
            <person name="Crous P."/>
            <person name="Grigoriev I."/>
        </authorList>
    </citation>
    <scope>NUCLEOTIDE SEQUENCE</scope>
    <source>
        <strain evidence="2">ATCC 36951</strain>
    </source>
</reference>
<evidence type="ECO:0000256" key="1">
    <source>
        <dbReference type="SAM" id="SignalP"/>
    </source>
</evidence>
<dbReference type="OrthoDB" id="3621537at2759"/>